<reference evidence="1" key="1">
    <citation type="submission" date="2018-02" db="EMBL/GenBank/DDBJ databases">
        <title>Rhizophora mucronata_Transcriptome.</title>
        <authorList>
            <person name="Meera S.P."/>
            <person name="Sreeshan A."/>
            <person name="Augustine A."/>
        </authorList>
    </citation>
    <scope>NUCLEOTIDE SEQUENCE</scope>
    <source>
        <tissue evidence="1">Leaf</tissue>
    </source>
</reference>
<dbReference type="EMBL" id="GGEC01007968">
    <property type="protein sequence ID" value="MBW88451.1"/>
    <property type="molecule type" value="Transcribed_RNA"/>
</dbReference>
<name>A0A2P2J4Q6_RHIMU</name>
<dbReference type="AlphaFoldDB" id="A0A2P2J4Q6"/>
<accession>A0A2P2J4Q6</accession>
<sequence length="169" mass="18695">MADLKPCNLKEQQIEWRKQLRTTSRWKNGQKRTLQAITVLSFFANNIKHGINQLCALSVMPFSPVVSRTGLSENKIVRPKNLAIGACPDSIHSARLKVHEDSPWYIPATVCLIVINVDSLKLDIGITLVTSGGLDVVLCADNLPELGPNLVATLASLDMKNFTHLLIKR</sequence>
<protein>
    <submittedName>
        <fullName evidence="1">Uncharacterized protein</fullName>
    </submittedName>
</protein>
<dbReference type="EMBL" id="GGEC01007969">
    <property type="protein sequence ID" value="MBW88452.1"/>
    <property type="molecule type" value="Transcribed_RNA"/>
</dbReference>
<proteinExistence type="predicted"/>
<organism evidence="1">
    <name type="scientific">Rhizophora mucronata</name>
    <name type="common">Asiatic mangrove</name>
    <dbReference type="NCBI Taxonomy" id="61149"/>
    <lineage>
        <taxon>Eukaryota</taxon>
        <taxon>Viridiplantae</taxon>
        <taxon>Streptophyta</taxon>
        <taxon>Embryophyta</taxon>
        <taxon>Tracheophyta</taxon>
        <taxon>Spermatophyta</taxon>
        <taxon>Magnoliopsida</taxon>
        <taxon>eudicotyledons</taxon>
        <taxon>Gunneridae</taxon>
        <taxon>Pentapetalae</taxon>
        <taxon>rosids</taxon>
        <taxon>fabids</taxon>
        <taxon>Malpighiales</taxon>
        <taxon>Rhizophoraceae</taxon>
        <taxon>Rhizophora</taxon>
    </lineage>
</organism>
<evidence type="ECO:0000313" key="1">
    <source>
        <dbReference type="EMBL" id="MBW88452.1"/>
    </source>
</evidence>